<feature type="compositionally biased region" description="Polar residues" evidence="1">
    <location>
        <begin position="169"/>
        <end position="179"/>
    </location>
</feature>
<comment type="caution">
    <text evidence="2">The sequence shown here is derived from an EMBL/GenBank/DDBJ whole genome shotgun (WGS) entry which is preliminary data.</text>
</comment>
<accession>A0A388LV18</accession>
<protein>
    <submittedName>
        <fullName evidence="2">Uncharacterized protein</fullName>
    </submittedName>
</protein>
<sequence length="681" mass="75525">MTEWDRNCDRRDAGLDREAQDGNEGGSPQKVGVKGSDTVRRSCDEDKEDNALNGAIDNGNDDGRKDIDEVSKDQAGKSVEVRSTGFSIVRPDTSDLQAERNLDEIGGGRSCDRRNEGLGRELQGGFGGGSPQKEGVEGNDTEGFDPGNSDCQGRCSSFPQRDKKKLRRQTQQDPVIQRNDWTPCSDGALWEFGSLNAFLCRNGIRGYVDDLLRERGGKLLGGCEDADVISVHNQNDNEESILHNVGPSGFHEQKSFRTDQKKQSLQYDDVPESSNHDWTPCGDEDHWELGSLNSFLRQIEARDYVADPLWQRGGWLLGGGEEGYSHHFNYDWLEGEEARLEDCDKQTGGLAGTQVSCSTDSADETIPFNHSVFSHDTVVGVELSTPIFSSSFRKEGVVLSASPSENLSVGISKMRSGTSINESANVAKERTGQQDITIKLTLEHSEQQDFTVAIHPNVLRNDEVENGLVSTDEAHTHPQAERLVLDTQLHQDPLRTRESEQQDLTIAMHSNVLRNDEVQNGMVSTDEAHTHPQAERLVLDTQLHQDPLSSRESEQQDLTIAMHPNVLRNDEVENGMVSTDEMEVLTQEEIWQHMRTFLAPHHADMLDAPFSEEEVKVAIFDLPSVLRGNLCSGPCAGSLEGDAEERDSPVDRPTLLRNEVLSKSRVAWECSPNWVVSPIQG</sequence>
<dbReference type="Gramene" id="GBG86105">
    <property type="protein sequence ID" value="GBG86105"/>
    <property type="gene ID" value="CBR_g41008"/>
</dbReference>
<evidence type="ECO:0000313" key="3">
    <source>
        <dbReference type="Proteomes" id="UP000265515"/>
    </source>
</evidence>
<evidence type="ECO:0000256" key="1">
    <source>
        <dbReference type="SAM" id="MobiDB-lite"/>
    </source>
</evidence>
<reference evidence="2 3" key="1">
    <citation type="journal article" date="2018" name="Cell">
        <title>The Chara Genome: Secondary Complexity and Implications for Plant Terrestrialization.</title>
        <authorList>
            <person name="Nishiyama T."/>
            <person name="Sakayama H."/>
            <person name="Vries J.D."/>
            <person name="Buschmann H."/>
            <person name="Saint-Marcoux D."/>
            <person name="Ullrich K.K."/>
            <person name="Haas F.B."/>
            <person name="Vanderstraeten L."/>
            <person name="Becker D."/>
            <person name="Lang D."/>
            <person name="Vosolsobe S."/>
            <person name="Rombauts S."/>
            <person name="Wilhelmsson P.K.I."/>
            <person name="Janitza P."/>
            <person name="Kern R."/>
            <person name="Heyl A."/>
            <person name="Rumpler F."/>
            <person name="Villalobos L.I.A.C."/>
            <person name="Clay J.M."/>
            <person name="Skokan R."/>
            <person name="Toyoda A."/>
            <person name="Suzuki Y."/>
            <person name="Kagoshima H."/>
            <person name="Schijlen E."/>
            <person name="Tajeshwar N."/>
            <person name="Catarino B."/>
            <person name="Hetherington A.J."/>
            <person name="Saltykova A."/>
            <person name="Bonnot C."/>
            <person name="Breuninger H."/>
            <person name="Symeonidi A."/>
            <person name="Radhakrishnan G.V."/>
            <person name="Van Nieuwerburgh F."/>
            <person name="Deforce D."/>
            <person name="Chang C."/>
            <person name="Karol K.G."/>
            <person name="Hedrich R."/>
            <person name="Ulvskov P."/>
            <person name="Glockner G."/>
            <person name="Delwiche C.F."/>
            <person name="Petrasek J."/>
            <person name="Van de Peer Y."/>
            <person name="Friml J."/>
            <person name="Beilby M."/>
            <person name="Dolan L."/>
            <person name="Kohara Y."/>
            <person name="Sugano S."/>
            <person name="Fujiyama A."/>
            <person name="Delaux P.-M."/>
            <person name="Quint M."/>
            <person name="TheiBen G."/>
            <person name="Hagemann M."/>
            <person name="Harholt J."/>
            <person name="Dunand C."/>
            <person name="Zachgo S."/>
            <person name="Langdale J."/>
            <person name="Maumus F."/>
            <person name="Straeten D.V.D."/>
            <person name="Gould S.B."/>
            <person name="Rensing S.A."/>
        </authorList>
    </citation>
    <scope>NUCLEOTIDE SEQUENCE [LARGE SCALE GENOMIC DNA]</scope>
    <source>
        <strain evidence="2 3">S276</strain>
    </source>
</reference>
<evidence type="ECO:0000313" key="2">
    <source>
        <dbReference type="EMBL" id="GBG86105.1"/>
    </source>
</evidence>
<gene>
    <name evidence="2" type="ORF">CBR_g41008</name>
</gene>
<feature type="compositionally biased region" description="Basic and acidic residues" evidence="1">
    <location>
        <begin position="1"/>
        <end position="20"/>
    </location>
</feature>
<dbReference type="Proteomes" id="UP000265515">
    <property type="component" value="Unassembled WGS sequence"/>
</dbReference>
<organism evidence="2 3">
    <name type="scientific">Chara braunii</name>
    <name type="common">Braun's stonewort</name>
    <dbReference type="NCBI Taxonomy" id="69332"/>
    <lineage>
        <taxon>Eukaryota</taxon>
        <taxon>Viridiplantae</taxon>
        <taxon>Streptophyta</taxon>
        <taxon>Charophyceae</taxon>
        <taxon>Charales</taxon>
        <taxon>Characeae</taxon>
        <taxon>Chara</taxon>
    </lineage>
</organism>
<feature type="region of interest" description="Disordered" evidence="1">
    <location>
        <begin position="247"/>
        <end position="277"/>
    </location>
</feature>
<feature type="compositionally biased region" description="Basic and acidic residues" evidence="1">
    <location>
        <begin position="61"/>
        <end position="75"/>
    </location>
</feature>
<feature type="compositionally biased region" description="Polar residues" evidence="1">
    <location>
        <begin position="149"/>
        <end position="159"/>
    </location>
</feature>
<feature type="region of interest" description="Disordered" evidence="1">
    <location>
        <begin position="1"/>
        <end position="86"/>
    </location>
</feature>
<proteinExistence type="predicted"/>
<dbReference type="AlphaFoldDB" id="A0A388LV18"/>
<feature type="compositionally biased region" description="Basic and acidic residues" evidence="1">
    <location>
        <begin position="251"/>
        <end position="262"/>
    </location>
</feature>
<feature type="region of interest" description="Disordered" evidence="1">
    <location>
        <begin position="120"/>
        <end position="179"/>
    </location>
</feature>
<name>A0A388LV18_CHABU</name>
<dbReference type="EMBL" id="BFEA01000547">
    <property type="protein sequence ID" value="GBG86105.1"/>
    <property type="molecule type" value="Genomic_DNA"/>
</dbReference>
<keyword evidence="3" id="KW-1185">Reference proteome</keyword>